<sequence length="785" mass="90534">MNTFGRIPGMRYLSRSLIFAKQGPFGLPSGSSRNVLILPKRKNSPRSKKITKKIRTTEAYKPQPPSREAIELEKKIKELNEQTRLIISRIKKAEQQSLADKVKQASQNIEGNNEDISSDVDVIYESISQSSGSPLGDSIDPFLIGDGKNESKEIKLFDRPAKGIDVPQIILDKIGDDVKNIVSKDHQNWDEVINSLQKAENRLKDLNINDLNKFTSEIPKSSLSVKSIMVYYDLLHEALEFGKLHRNHYDFFIRELADKGEITLTESFFQQLLTDGQVPTKYIYSYMIDLYSKDKNLEKVNQVLQVMNKNNVNPGLVVYSEILQLCADLKDAKRADDIFQMMKFKSLETKPDITAYNIMLLVALKEQDVLKGLDLYNEIILDPTLEPNLFTLTCLANICSKKKQYLLKGWDFINEINERRLVPDIKTFESMLRLSAKDGDLELARTLYLTIFQMRTDSPTAGGPAFAFLMMVYRDYKPGKIPLMQQHENGDQIRRNALGLADLLGLEQQNLDEVNQNKRPPLLPIPILRSSKQIIAESNAVWYYHLLNEPETSFNLHNLITYLRIAVEQGDKEEFMNRWNQHTFANPEINATGTIEILNDDESSKSRITLEQDDLFDETKDLSISDIDETPAAIRMSMKKNFKFERESKLYITLLSAGRRFKDTEMCEMAWIERGKYRKTKSFKSLGEKDKSKRDFYDYKFAQEMVYSFTELGLLDDAVRIVQSTKNQFDWTFYVLKPLYIELQTIEDYPSMRIISAICNTRKGKILPGMLKPQVMSHLKDKYNN</sequence>
<feature type="repeat" description="PPR" evidence="6">
    <location>
        <begin position="280"/>
        <end position="314"/>
    </location>
</feature>
<evidence type="ECO:0000256" key="2">
    <source>
        <dbReference type="ARBA" id="ARBA00006192"/>
    </source>
</evidence>
<dbReference type="PANTHER" id="PTHR47447:SF17">
    <property type="entry name" value="OS12G0638900 PROTEIN"/>
    <property type="match status" value="1"/>
</dbReference>
<proteinExistence type="inferred from homology"/>
<dbReference type="Proteomes" id="UP000009328">
    <property type="component" value="Unassembled WGS sequence"/>
</dbReference>
<name>K0KF02_WICCF</name>
<dbReference type="AlphaFoldDB" id="K0KF02"/>
<dbReference type="InterPro" id="IPR011990">
    <property type="entry name" value="TPR-like_helical_dom_sf"/>
</dbReference>
<evidence type="ECO:0000313" key="9">
    <source>
        <dbReference type="Proteomes" id="UP000009328"/>
    </source>
</evidence>
<accession>K0KF02</accession>
<dbReference type="InterPro" id="IPR057027">
    <property type="entry name" value="TPR_mt"/>
</dbReference>
<gene>
    <name evidence="8" type="ORF">BN7_1082</name>
</gene>
<dbReference type="FunCoup" id="K0KF02">
    <property type="interactions" value="125"/>
</dbReference>
<dbReference type="PANTHER" id="PTHR47447">
    <property type="entry name" value="OS03G0856100 PROTEIN"/>
    <property type="match status" value="1"/>
</dbReference>
<feature type="domain" description="Pentatricopeptide repeat-containing protein-mitochondrial" evidence="7">
    <location>
        <begin position="257"/>
        <end position="379"/>
    </location>
</feature>
<evidence type="ECO:0000256" key="4">
    <source>
        <dbReference type="ARBA" id="ARBA00044493"/>
    </source>
</evidence>
<keyword evidence="3" id="KW-0677">Repeat</keyword>
<protein>
    <recommendedName>
        <fullName evidence="7">Pentatricopeptide repeat-containing protein-mitochondrial domain-containing protein</fullName>
    </recommendedName>
</protein>
<reference evidence="8 9" key="1">
    <citation type="journal article" date="2012" name="Eukaryot. Cell">
        <title>Draft genome sequence of Wickerhamomyces ciferrii NRRL Y-1031 F-60-10.</title>
        <authorList>
            <person name="Schneider J."/>
            <person name="Andrea H."/>
            <person name="Blom J."/>
            <person name="Jaenicke S."/>
            <person name="Ruckert C."/>
            <person name="Schorsch C."/>
            <person name="Szczepanowski R."/>
            <person name="Farwick M."/>
            <person name="Goesmann A."/>
            <person name="Puhler A."/>
            <person name="Schaffer S."/>
            <person name="Tauch A."/>
            <person name="Kohler T."/>
            <person name="Brinkrolf K."/>
        </authorList>
    </citation>
    <scope>NUCLEOTIDE SEQUENCE [LARGE SCALE GENOMIC DNA]</scope>
    <source>
        <strain evidence="9">ATCC 14091 / BCRC 22168 / CBS 111 / JCM 3599 / NBRC 0793 / NRRL Y-1031 F-60-10</strain>
    </source>
</reference>
<dbReference type="InParanoid" id="K0KF02"/>
<evidence type="ECO:0000256" key="6">
    <source>
        <dbReference type="PROSITE-ProRule" id="PRU00708"/>
    </source>
</evidence>
<evidence type="ECO:0000256" key="3">
    <source>
        <dbReference type="ARBA" id="ARBA00022737"/>
    </source>
</evidence>
<keyword evidence="9" id="KW-1185">Reference proteome</keyword>
<comment type="subcellular location">
    <subcellularLocation>
        <location evidence="1">Mitochondrion</location>
    </subcellularLocation>
</comment>
<comment type="similarity">
    <text evidence="2">Belongs to the CCM1 family.</text>
</comment>
<dbReference type="eggNOG" id="ENOG502QUX2">
    <property type="taxonomic scope" value="Eukaryota"/>
</dbReference>
<dbReference type="HOGENOM" id="CLU_019745_0_0_1"/>
<dbReference type="InterPro" id="IPR002885">
    <property type="entry name" value="PPR_rpt"/>
</dbReference>
<comment type="function">
    <text evidence="4">Regulates mitochondrial small subunit maturation by controlling 15S rRNA 5'-end processing. Localizes to the 5' precursor of the 15S rRNA in a position that is subsequently occupied by mS47 in the mature yeast mtSSU. Uses structure and sequence-specific RNA recognition, binding to a single-stranded region of the precursor and specifically recognizing bases -6 to -1. The exchange of Ccm1 for mS47 is coupled to the irreversible removal of precursor rRNA that is accompanied by conformational changes of the mitoribosomal proteins uS5m and mS26. These conformational changes signal completion of 5'-end rRNA processing through protection of the mature 5'-end of the 15S rRNA and stabilization of mS47. The removal of the 5' precursor together with the dissociation of Ccm1 may be catalyzed by the 5'-3' exoribonuclease Pet127. Involved in the specific removal of group I introns in mitochondrial encoded transcripts.</text>
</comment>
<organism evidence="8 9">
    <name type="scientific">Wickerhamomyces ciferrii (strain ATCC 14091 / BCRC 22168 / CBS 111 / JCM 3599 / NBRC 0793 / NRRL Y-1031 F-60-10)</name>
    <name type="common">Yeast</name>
    <name type="synonym">Pichia ciferrii</name>
    <dbReference type="NCBI Taxonomy" id="1206466"/>
    <lineage>
        <taxon>Eukaryota</taxon>
        <taxon>Fungi</taxon>
        <taxon>Dikarya</taxon>
        <taxon>Ascomycota</taxon>
        <taxon>Saccharomycotina</taxon>
        <taxon>Saccharomycetes</taxon>
        <taxon>Phaffomycetales</taxon>
        <taxon>Wickerhamomycetaceae</taxon>
        <taxon>Wickerhamomyces</taxon>
    </lineage>
</organism>
<dbReference type="Pfam" id="PF23276">
    <property type="entry name" value="TPR_24"/>
    <property type="match status" value="1"/>
</dbReference>
<evidence type="ECO:0000259" key="7">
    <source>
        <dbReference type="Pfam" id="PF23276"/>
    </source>
</evidence>
<comment type="caution">
    <text evidence="8">The sequence shown here is derived from an EMBL/GenBank/DDBJ whole genome shotgun (WGS) entry which is preliminary data.</text>
</comment>
<comment type="subunit">
    <text evidence="5">Binds to mitochondrial small subunit 15S rRNA.</text>
</comment>
<dbReference type="STRING" id="1206466.K0KF02"/>
<evidence type="ECO:0000313" key="8">
    <source>
        <dbReference type="EMBL" id="CCH41541.1"/>
    </source>
</evidence>
<evidence type="ECO:0000256" key="1">
    <source>
        <dbReference type="ARBA" id="ARBA00004173"/>
    </source>
</evidence>
<dbReference type="Gene3D" id="1.25.40.10">
    <property type="entry name" value="Tetratricopeptide repeat domain"/>
    <property type="match status" value="2"/>
</dbReference>
<dbReference type="GO" id="GO:0005739">
    <property type="term" value="C:mitochondrion"/>
    <property type="evidence" value="ECO:0007669"/>
    <property type="project" value="UniProtKB-SubCell"/>
</dbReference>
<dbReference type="PROSITE" id="PS51375">
    <property type="entry name" value="PPR"/>
    <property type="match status" value="1"/>
</dbReference>
<dbReference type="EMBL" id="CAIF01000025">
    <property type="protein sequence ID" value="CCH41541.1"/>
    <property type="molecule type" value="Genomic_DNA"/>
</dbReference>
<evidence type="ECO:0000256" key="5">
    <source>
        <dbReference type="ARBA" id="ARBA00044511"/>
    </source>
</evidence>